<gene>
    <name evidence="5" type="ORF">KNW02_04130</name>
</gene>
<name>A0ABS6AFD0_9RHOB</name>
<dbReference type="Pfam" id="PF00990">
    <property type="entry name" value="GGDEF"/>
    <property type="match status" value="1"/>
</dbReference>
<keyword evidence="6" id="KW-1185">Reference proteome</keyword>
<dbReference type="InterPro" id="IPR000160">
    <property type="entry name" value="GGDEF_dom"/>
</dbReference>
<dbReference type="EMBL" id="JAHKNG010000004">
    <property type="protein sequence ID" value="MBU3029311.1"/>
    <property type="molecule type" value="Genomic_DNA"/>
</dbReference>
<dbReference type="InterPro" id="IPR001789">
    <property type="entry name" value="Sig_transdc_resp-reg_receiver"/>
</dbReference>
<dbReference type="NCBIfam" id="TIGR00254">
    <property type="entry name" value="GGDEF"/>
    <property type="match status" value="1"/>
</dbReference>
<accession>A0ABS6AFD0</accession>
<keyword evidence="5" id="KW-0808">Transferase</keyword>
<protein>
    <recommendedName>
        <fullName evidence="1">diguanylate cyclase</fullName>
        <ecNumber evidence="1">2.7.7.65</ecNumber>
    </recommendedName>
</protein>
<feature type="domain" description="GGDEF" evidence="4">
    <location>
        <begin position="317"/>
        <end position="460"/>
    </location>
</feature>
<sequence>MTARILVADGVATTRIRLKVRLAAACYDVITVETPERLRMRALADRPDLIVLGEGFAAPGPIEICKRLQGDRDLAAIPVLMLAGAAGRLDALRAGAAAVLSVDVDEQMLLARIRGLLRDAESDIELQSALAEAPTAFVAPSARIEIALVADSPARALRWRHLLRDRLSCRFSIHNPEEALAAAASGRAAALYLIAADIEGRGDGLRLMSELRSRSGSRDSAFVIATTPERDELSAVALDLGAGDVLPIDLGGGGGIESTVLALQAQLSRKKQGDRRRAELRRNMMWAMTDPLTGLHNRRYALPRLAETVGNARRDRLPFAVLLLDLDRFKRVNDLHGHAAGDAVLREVARRLETVIGPQGIAARLGGEEFLAILPGADEAAAYRCAEDLRRAVEAQPIPLPDLSGGGSVHVTLSVGVATGRPCQEGLRPDQLAEWSLERADRALMLAKSHGRNRVMLAQTEHAA</sequence>
<evidence type="ECO:0000256" key="1">
    <source>
        <dbReference type="ARBA" id="ARBA00012528"/>
    </source>
</evidence>
<dbReference type="Proteomes" id="UP001166191">
    <property type="component" value="Unassembled WGS sequence"/>
</dbReference>
<dbReference type="SMART" id="SM00267">
    <property type="entry name" value="GGDEF"/>
    <property type="match status" value="1"/>
</dbReference>
<evidence type="ECO:0000259" key="4">
    <source>
        <dbReference type="PROSITE" id="PS50887"/>
    </source>
</evidence>
<evidence type="ECO:0000313" key="6">
    <source>
        <dbReference type="Proteomes" id="UP001166191"/>
    </source>
</evidence>
<dbReference type="InterPro" id="IPR050469">
    <property type="entry name" value="Diguanylate_Cyclase"/>
</dbReference>
<dbReference type="PANTHER" id="PTHR45138:SF9">
    <property type="entry name" value="DIGUANYLATE CYCLASE DGCM-RELATED"/>
    <property type="match status" value="1"/>
</dbReference>
<reference evidence="5" key="1">
    <citation type="submission" date="2021-06" db="EMBL/GenBank/DDBJ databases">
        <title>Paracoccus bacterium XHP0099 sp. nov., isolated from the surface waters of the Yellow Sea.</title>
        <authorList>
            <person name="Xue H."/>
            <person name="Zhang D."/>
        </authorList>
    </citation>
    <scope>NUCLEOTIDE SEQUENCE</scope>
    <source>
        <strain evidence="5">XHP0099</strain>
    </source>
</reference>
<dbReference type="GO" id="GO:0052621">
    <property type="term" value="F:diguanylate cyclase activity"/>
    <property type="evidence" value="ECO:0007669"/>
    <property type="project" value="UniProtKB-EC"/>
</dbReference>
<proteinExistence type="predicted"/>
<organism evidence="5 6">
    <name type="scientific">Paracoccus marinaquae</name>
    <dbReference type="NCBI Taxonomy" id="2841926"/>
    <lineage>
        <taxon>Bacteria</taxon>
        <taxon>Pseudomonadati</taxon>
        <taxon>Pseudomonadota</taxon>
        <taxon>Alphaproteobacteria</taxon>
        <taxon>Rhodobacterales</taxon>
        <taxon>Paracoccaceae</taxon>
        <taxon>Paracoccus</taxon>
    </lineage>
</organism>
<evidence type="ECO:0000259" key="3">
    <source>
        <dbReference type="PROSITE" id="PS50110"/>
    </source>
</evidence>
<evidence type="ECO:0000313" key="5">
    <source>
        <dbReference type="EMBL" id="MBU3029311.1"/>
    </source>
</evidence>
<dbReference type="RefSeq" id="WP_216032005.1">
    <property type="nucleotide sequence ID" value="NZ_JAHKNG010000004.1"/>
</dbReference>
<comment type="caution">
    <text evidence="2">Lacks conserved residue(s) required for the propagation of feature annotation.</text>
</comment>
<keyword evidence="5" id="KW-0548">Nucleotidyltransferase</keyword>
<evidence type="ECO:0000256" key="2">
    <source>
        <dbReference type="PROSITE-ProRule" id="PRU00169"/>
    </source>
</evidence>
<dbReference type="PROSITE" id="PS50110">
    <property type="entry name" value="RESPONSE_REGULATORY"/>
    <property type="match status" value="1"/>
</dbReference>
<dbReference type="CDD" id="cd01949">
    <property type="entry name" value="GGDEF"/>
    <property type="match status" value="1"/>
</dbReference>
<dbReference type="EC" id="2.7.7.65" evidence="1"/>
<comment type="caution">
    <text evidence="5">The sequence shown here is derived from an EMBL/GenBank/DDBJ whole genome shotgun (WGS) entry which is preliminary data.</text>
</comment>
<dbReference type="PROSITE" id="PS50887">
    <property type="entry name" value="GGDEF"/>
    <property type="match status" value="1"/>
</dbReference>
<feature type="domain" description="Response regulatory" evidence="3">
    <location>
        <begin position="4"/>
        <end position="117"/>
    </location>
</feature>
<dbReference type="PANTHER" id="PTHR45138">
    <property type="entry name" value="REGULATORY COMPONENTS OF SENSORY TRANSDUCTION SYSTEM"/>
    <property type="match status" value="1"/>
</dbReference>